<dbReference type="EMBL" id="CAXDID020000860">
    <property type="protein sequence ID" value="CAL6115162.1"/>
    <property type="molecule type" value="Genomic_DNA"/>
</dbReference>
<dbReference type="EMBL" id="CATOUU010000333">
    <property type="protein sequence ID" value="CAI9925017.1"/>
    <property type="molecule type" value="Genomic_DNA"/>
</dbReference>
<comment type="caution">
    <text evidence="1">The sequence shown here is derived from an EMBL/GenBank/DDBJ whole genome shotgun (WGS) entry which is preliminary data.</text>
</comment>
<protein>
    <submittedName>
        <fullName evidence="2">Hypothetical_protein</fullName>
    </submittedName>
</protein>
<evidence type="ECO:0000313" key="2">
    <source>
        <dbReference type="EMBL" id="CAL6115162.1"/>
    </source>
</evidence>
<dbReference type="AlphaFoldDB" id="A0AA86TSE4"/>
<name>A0AA86TSE4_9EUKA</name>
<organism evidence="1">
    <name type="scientific">Hexamita inflata</name>
    <dbReference type="NCBI Taxonomy" id="28002"/>
    <lineage>
        <taxon>Eukaryota</taxon>
        <taxon>Metamonada</taxon>
        <taxon>Diplomonadida</taxon>
        <taxon>Hexamitidae</taxon>
        <taxon>Hexamitinae</taxon>
        <taxon>Hexamita</taxon>
    </lineage>
</organism>
<proteinExistence type="predicted"/>
<sequence length="215" mass="24955">MNHNEKLVTKVKFCFGLDFNCYIKFSESHKVLILDLNRETQILTQPIFQKYCQAVSSRKTQWIQSQFEISEFTLQNTLTGIMYYSTAIGQNGECPQNQSSCGERFKSEEIIKFKILFSIFDLKLLGQFSLLRHIQLTFTIFANSAPNFVEVLLSSFCMNITVQFKIQLRIFQPISSLNLIENIFISPNFEPVINWNYTGVSQVYCVKVVRVPELL</sequence>
<keyword evidence="3" id="KW-1185">Reference proteome</keyword>
<reference evidence="2 3" key="2">
    <citation type="submission" date="2024-07" db="EMBL/GenBank/DDBJ databases">
        <authorList>
            <person name="Akdeniz Z."/>
        </authorList>
    </citation>
    <scope>NUCLEOTIDE SEQUENCE [LARGE SCALE GENOMIC DNA]</scope>
</reference>
<evidence type="ECO:0000313" key="3">
    <source>
        <dbReference type="Proteomes" id="UP001642409"/>
    </source>
</evidence>
<evidence type="ECO:0000313" key="1">
    <source>
        <dbReference type="EMBL" id="CAI9925017.1"/>
    </source>
</evidence>
<reference evidence="1" key="1">
    <citation type="submission" date="2023-06" db="EMBL/GenBank/DDBJ databases">
        <authorList>
            <person name="Kurt Z."/>
        </authorList>
    </citation>
    <scope>NUCLEOTIDE SEQUENCE</scope>
</reference>
<accession>A0AA86TSE4</accession>
<dbReference type="Proteomes" id="UP001642409">
    <property type="component" value="Unassembled WGS sequence"/>
</dbReference>
<gene>
    <name evidence="1" type="ORF">HINF_LOCUS12662</name>
    <name evidence="2" type="ORF">HINF_LOCUS78502</name>
</gene>